<name>A0AB73IPA6_9BURK</name>
<proteinExistence type="predicted"/>
<dbReference type="AlphaFoldDB" id="A0AB73IPA6"/>
<evidence type="ECO:0000313" key="1">
    <source>
        <dbReference type="EMBL" id="MDP9651828.1"/>
    </source>
</evidence>
<accession>A0AB73IPA6</accession>
<dbReference type="EMBL" id="JAURTK010000033">
    <property type="protein sequence ID" value="MDP9651828.1"/>
    <property type="molecule type" value="Genomic_DNA"/>
</dbReference>
<organism evidence="1 2">
    <name type="scientific">Paraburkholderia caledonica</name>
    <dbReference type="NCBI Taxonomy" id="134536"/>
    <lineage>
        <taxon>Bacteria</taxon>
        <taxon>Pseudomonadati</taxon>
        <taxon>Pseudomonadota</taxon>
        <taxon>Betaproteobacteria</taxon>
        <taxon>Burkholderiales</taxon>
        <taxon>Burkholderiaceae</taxon>
        <taxon>Paraburkholderia</taxon>
    </lineage>
</organism>
<evidence type="ECO:0000313" key="2">
    <source>
        <dbReference type="Proteomes" id="UP001229486"/>
    </source>
</evidence>
<dbReference type="Proteomes" id="UP001229486">
    <property type="component" value="Unassembled WGS sequence"/>
</dbReference>
<sequence>MNKRCGSVKGHRSAKERRSPIAVACLSNGSFSLGNSRKSRVRQVKLGDVAPSTSQSVVRMPSTRKRLTVSGRQGSCFGLVKQTVLPPRSLHPCETGFAQTRADNQTPLGTNLFQKPGSCGGGQRRILIECG</sequence>
<reference evidence="1" key="1">
    <citation type="submission" date="2023-07" db="EMBL/GenBank/DDBJ databases">
        <title>Sorghum-associated microbial communities from plants grown in Nebraska, USA.</title>
        <authorList>
            <person name="Schachtman D."/>
        </authorList>
    </citation>
    <scope>NUCLEOTIDE SEQUENCE</scope>
    <source>
        <strain evidence="1">DS1061</strain>
    </source>
</reference>
<gene>
    <name evidence="1" type="ORF">J2793_007303</name>
</gene>
<protein>
    <submittedName>
        <fullName evidence="1">Uncharacterized protein</fullName>
    </submittedName>
</protein>
<comment type="caution">
    <text evidence="1">The sequence shown here is derived from an EMBL/GenBank/DDBJ whole genome shotgun (WGS) entry which is preliminary data.</text>
</comment>